<evidence type="ECO:0000313" key="16">
    <source>
        <dbReference type="Proteomes" id="UP000484164"/>
    </source>
</evidence>
<dbReference type="SUPFAM" id="SSF55347">
    <property type="entry name" value="Glyceraldehyde-3-phosphate dehydrogenase-like, C-terminal domain"/>
    <property type="match status" value="1"/>
</dbReference>
<name>A0A6L3ZHT0_9FLAO</name>
<keyword evidence="7" id="KW-0457">Lysine biosynthesis</keyword>
<comment type="similarity">
    <text evidence="1">Belongs to the DapB family.</text>
</comment>
<dbReference type="GO" id="GO:0009089">
    <property type="term" value="P:lysine biosynthetic process via diaminopimelate"/>
    <property type="evidence" value="ECO:0007669"/>
    <property type="project" value="UniProtKB-UniRule"/>
</dbReference>
<evidence type="ECO:0000256" key="2">
    <source>
        <dbReference type="ARBA" id="ARBA00022605"/>
    </source>
</evidence>
<keyword evidence="3" id="KW-0521">NADP</keyword>
<dbReference type="PIRSF" id="PIRSF000161">
    <property type="entry name" value="DHPR"/>
    <property type="match status" value="1"/>
</dbReference>
<comment type="caution">
    <text evidence="15">The sequence shown here is derived from an EMBL/GenBank/DDBJ whole genome shotgun (WGS) entry which is preliminary data.</text>
</comment>
<keyword evidence="2" id="KW-0028">Amino-acid biosynthesis</keyword>
<dbReference type="GO" id="GO:0008839">
    <property type="term" value="F:4-hydroxy-tetrahydrodipicolinate reductase"/>
    <property type="evidence" value="ECO:0007669"/>
    <property type="project" value="UniProtKB-UniRule"/>
</dbReference>
<evidence type="ECO:0000256" key="10">
    <source>
        <dbReference type="ARBA" id="ARBA00049080"/>
    </source>
</evidence>
<dbReference type="RefSeq" id="WP_151692179.1">
    <property type="nucleotide sequence ID" value="NZ_BMGX01000002.1"/>
</dbReference>
<evidence type="ECO:0000256" key="3">
    <source>
        <dbReference type="ARBA" id="ARBA00022857"/>
    </source>
</evidence>
<dbReference type="PANTHER" id="PTHR20836">
    <property type="entry name" value="DIHYDRODIPICOLINATE REDUCTASE"/>
    <property type="match status" value="1"/>
</dbReference>
<keyword evidence="16" id="KW-1185">Reference proteome</keyword>
<dbReference type="Pfam" id="PF01113">
    <property type="entry name" value="DapB_N"/>
    <property type="match status" value="1"/>
</dbReference>
<comment type="pathway">
    <text evidence="8">Amino-acid biosynthesis; L-lysine biosynthesis via DAP pathway; (S)-tetrahydrodipicolinate from L-aspartate: step 4/4.</text>
</comment>
<dbReference type="InterPro" id="IPR023940">
    <property type="entry name" value="DHDPR_bac"/>
</dbReference>
<comment type="catalytic activity">
    <reaction evidence="11">
        <text>(S)-2,3,4,5-tetrahydrodipicolinate + NAD(+) + H2O = (2S,4S)-4-hydroxy-2,3,4,5-tetrahydrodipicolinate + NADH + H(+)</text>
        <dbReference type="Rhea" id="RHEA:35323"/>
        <dbReference type="ChEBI" id="CHEBI:15377"/>
        <dbReference type="ChEBI" id="CHEBI:15378"/>
        <dbReference type="ChEBI" id="CHEBI:16845"/>
        <dbReference type="ChEBI" id="CHEBI:57540"/>
        <dbReference type="ChEBI" id="CHEBI:57945"/>
        <dbReference type="ChEBI" id="CHEBI:67139"/>
        <dbReference type="EC" id="1.17.1.8"/>
    </reaction>
</comment>
<evidence type="ECO:0000256" key="6">
    <source>
        <dbReference type="ARBA" id="ARBA00023027"/>
    </source>
</evidence>
<dbReference type="Proteomes" id="UP000484164">
    <property type="component" value="Unassembled WGS sequence"/>
</dbReference>
<feature type="domain" description="Dihydrodipicolinate reductase N-terminal" evidence="13">
    <location>
        <begin position="1"/>
        <end position="100"/>
    </location>
</feature>
<evidence type="ECO:0000259" key="14">
    <source>
        <dbReference type="Pfam" id="PF05173"/>
    </source>
</evidence>
<keyword evidence="4" id="KW-0220">Diaminopimelate biosynthesis</keyword>
<dbReference type="Gene3D" id="3.30.360.10">
    <property type="entry name" value="Dihydrodipicolinate Reductase, domain 2"/>
    <property type="match status" value="1"/>
</dbReference>
<evidence type="ECO:0000256" key="4">
    <source>
        <dbReference type="ARBA" id="ARBA00022915"/>
    </source>
</evidence>
<evidence type="ECO:0000313" key="15">
    <source>
        <dbReference type="EMBL" id="KAB2817552.1"/>
    </source>
</evidence>
<dbReference type="Pfam" id="PF05173">
    <property type="entry name" value="DapB_C"/>
    <property type="match status" value="1"/>
</dbReference>
<dbReference type="Gene3D" id="3.40.50.720">
    <property type="entry name" value="NAD(P)-binding Rossmann-like Domain"/>
    <property type="match status" value="1"/>
</dbReference>
<dbReference type="InterPro" id="IPR036291">
    <property type="entry name" value="NAD(P)-bd_dom_sf"/>
</dbReference>
<dbReference type="NCBIfam" id="TIGR00036">
    <property type="entry name" value="dapB"/>
    <property type="match status" value="1"/>
</dbReference>
<dbReference type="SUPFAM" id="SSF51735">
    <property type="entry name" value="NAD(P)-binding Rossmann-fold domains"/>
    <property type="match status" value="1"/>
</dbReference>
<feature type="domain" description="Dihydrodipicolinate reductase C-terminal" evidence="14">
    <location>
        <begin position="103"/>
        <end position="236"/>
    </location>
</feature>
<dbReference type="AlphaFoldDB" id="A0A6L3ZHT0"/>
<dbReference type="InterPro" id="IPR000846">
    <property type="entry name" value="DapB_N"/>
</dbReference>
<evidence type="ECO:0000256" key="9">
    <source>
        <dbReference type="ARBA" id="ARBA00038983"/>
    </source>
</evidence>
<organism evidence="15 16">
    <name type="scientific">Phaeocystidibacter marisrubri</name>
    <dbReference type="NCBI Taxonomy" id="1577780"/>
    <lineage>
        <taxon>Bacteria</taxon>
        <taxon>Pseudomonadati</taxon>
        <taxon>Bacteroidota</taxon>
        <taxon>Flavobacteriia</taxon>
        <taxon>Flavobacteriales</taxon>
        <taxon>Phaeocystidibacteraceae</taxon>
        <taxon>Phaeocystidibacter</taxon>
    </lineage>
</organism>
<comment type="catalytic activity">
    <reaction evidence="10">
        <text>(S)-2,3,4,5-tetrahydrodipicolinate + NADP(+) + H2O = (2S,4S)-4-hydroxy-2,3,4,5-tetrahydrodipicolinate + NADPH + H(+)</text>
        <dbReference type="Rhea" id="RHEA:35331"/>
        <dbReference type="ChEBI" id="CHEBI:15377"/>
        <dbReference type="ChEBI" id="CHEBI:15378"/>
        <dbReference type="ChEBI" id="CHEBI:16845"/>
        <dbReference type="ChEBI" id="CHEBI:57783"/>
        <dbReference type="ChEBI" id="CHEBI:58349"/>
        <dbReference type="ChEBI" id="CHEBI:67139"/>
        <dbReference type="EC" id="1.17.1.8"/>
    </reaction>
</comment>
<keyword evidence="5 15" id="KW-0560">Oxidoreductase</keyword>
<gene>
    <name evidence="15" type="primary">dapB</name>
    <name evidence="15" type="ORF">F8C82_03900</name>
</gene>
<dbReference type="InterPro" id="IPR022663">
    <property type="entry name" value="DapB_C"/>
</dbReference>
<dbReference type="PANTHER" id="PTHR20836:SF0">
    <property type="entry name" value="4-HYDROXY-TETRAHYDRODIPICOLINATE REDUCTASE 1, CHLOROPLASTIC-RELATED"/>
    <property type="match status" value="1"/>
</dbReference>
<evidence type="ECO:0000256" key="7">
    <source>
        <dbReference type="ARBA" id="ARBA00023154"/>
    </source>
</evidence>
<evidence type="ECO:0000256" key="8">
    <source>
        <dbReference type="ARBA" id="ARBA00037922"/>
    </source>
</evidence>
<proteinExistence type="inferred from homology"/>
<evidence type="ECO:0000259" key="13">
    <source>
        <dbReference type="Pfam" id="PF01113"/>
    </source>
</evidence>
<protein>
    <recommendedName>
        <fullName evidence="9 12">4-hydroxy-tetrahydrodipicolinate reductase</fullName>
        <ecNumber evidence="9 12">1.17.1.8</ecNumber>
    </recommendedName>
</protein>
<dbReference type="GO" id="GO:0005829">
    <property type="term" value="C:cytosol"/>
    <property type="evidence" value="ECO:0007669"/>
    <property type="project" value="TreeGrafter"/>
</dbReference>
<dbReference type="OrthoDB" id="9790352at2"/>
<evidence type="ECO:0000256" key="12">
    <source>
        <dbReference type="NCBIfam" id="TIGR00036"/>
    </source>
</evidence>
<keyword evidence="6" id="KW-0520">NAD</keyword>
<evidence type="ECO:0000256" key="1">
    <source>
        <dbReference type="ARBA" id="ARBA00006642"/>
    </source>
</evidence>
<dbReference type="GO" id="GO:0019877">
    <property type="term" value="P:diaminopimelate biosynthetic process"/>
    <property type="evidence" value="ECO:0007669"/>
    <property type="project" value="UniProtKB-KW"/>
</dbReference>
<sequence>MKIALLGYGKMGVIIEKMALERGHEVVLRVGRDGCTDEELRRADVAIDFSLPSVAFSNIQRCIENDVPVVSGTTGWLDRKSEIEALCKERNGSFIYASNFSLGVNLFFALNEHLAKLMNGHEVYNAKLTEIHHTQKLDAPSGTAITLAEGMLKNLENYSSWKLVENGELADENQLPIEAERIDPTPGTHIIQYSSEIDDIEIKHTAHNRNGFALGAVIASEYLLQNPGIRTMKDVLGLA</sequence>
<dbReference type="CDD" id="cd02274">
    <property type="entry name" value="DHDPR_N"/>
    <property type="match status" value="1"/>
</dbReference>
<reference evidence="15 16" key="1">
    <citation type="submission" date="2019-10" db="EMBL/GenBank/DDBJ databases">
        <title>Genome sequence of Phaeocystidibacter marisrubri JCM30614 (type strain).</title>
        <authorList>
            <person name="Bowman J.P."/>
        </authorList>
    </citation>
    <scope>NUCLEOTIDE SEQUENCE [LARGE SCALE GENOMIC DNA]</scope>
    <source>
        <strain evidence="15 16">JCM 30614</strain>
    </source>
</reference>
<dbReference type="EMBL" id="WBVQ01000001">
    <property type="protein sequence ID" value="KAB2817552.1"/>
    <property type="molecule type" value="Genomic_DNA"/>
</dbReference>
<evidence type="ECO:0000256" key="11">
    <source>
        <dbReference type="ARBA" id="ARBA00049396"/>
    </source>
</evidence>
<dbReference type="EC" id="1.17.1.8" evidence="9 12"/>
<evidence type="ECO:0000256" key="5">
    <source>
        <dbReference type="ARBA" id="ARBA00023002"/>
    </source>
</evidence>
<accession>A0A6L3ZHT0</accession>